<sequence>MVIASTLQYHFFNDGYLVNVPWVLSAVSSPFILSPVFCAKPRAYGFLLVKHKNNAPNTMAALKTTKPAFIADLDRNRDHDIYTLADDNATQCSYIPMISILFSLAASLFLLQSF</sequence>
<dbReference type="HOGENOM" id="CLU_2120559_0_0_1"/>
<dbReference type="AlphaFoldDB" id="C5FYG1"/>
<evidence type="ECO:0000256" key="1">
    <source>
        <dbReference type="SAM" id="Phobius"/>
    </source>
</evidence>
<gene>
    <name evidence="2" type="ORF">MCYG_07378</name>
</gene>
<keyword evidence="1" id="KW-0472">Membrane</keyword>
<keyword evidence="1" id="KW-1133">Transmembrane helix</keyword>
<accession>C5FYG1</accession>
<dbReference type="VEuPathDB" id="FungiDB:MCYG_07378"/>
<keyword evidence="1" id="KW-0812">Transmembrane</keyword>
<dbReference type="RefSeq" id="XP_002843595.1">
    <property type="nucleotide sequence ID" value="XM_002843549.1"/>
</dbReference>
<protein>
    <submittedName>
        <fullName evidence="2">Uncharacterized protein</fullName>
    </submittedName>
</protein>
<dbReference type="Proteomes" id="UP000002035">
    <property type="component" value="Unassembled WGS sequence"/>
</dbReference>
<feature type="transmembrane region" description="Helical" evidence="1">
    <location>
        <begin position="94"/>
        <end position="111"/>
    </location>
</feature>
<evidence type="ECO:0000313" key="3">
    <source>
        <dbReference type="Proteomes" id="UP000002035"/>
    </source>
</evidence>
<evidence type="ECO:0000313" key="2">
    <source>
        <dbReference type="EMBL" id="EEQ34559.1"/>
    </source>
</evidence>
<name>C5FYG1_ARTOC</name>
<reference evidence="3" key="1">
    <citation type="journal article" date="2012" name="MBio">
        <title>Comparative genome analysis of Trichophyton rubrum and related dermatophytes reveals candidate genes involved in infection.</title>
        <authorList>
            <person name="Martinez D.A."/>
            <person name="Oliver B.G."/>
            <person name="Graeser Y."/>
            <person name="Goldberg J.M."/>
            <person name="Li W."/>
            <person name="Martinez-Rossi N.M."/>
            <person name="Monod M."/>
            <person name="Shelest E."/>
            <person name="Barton R.C."/>
            <person name="Birch E."/>
            <person name="Brakhage A.A."/>
            <person name="Chen Z."/>
            <person name="Gurr S.J."/>
            <person name="Heiman D."/>
            <person name="Heitman J."/>
            <person name="Kosti I."/>
            <person name="Rossi A."/>
            <person name="Saif S."/>
            <person name="Samalova M."/>
            <person name="Saunders C.W."/>
            <person name="Shea T."/>
            <person name="Summerbell R.C."/>
            <person name="Xu J."/>
            <person name="Young S."/>
            <person name="Zeng Q."/>
            <person name="Birren B.W."/>
            <person name="Cuomo C.A."/>
            <person name="White T.C."/>
        </authorList>
    </citation>
    <scope>NUCLEOTIDE SEQUENCE [LARGE SCALE GENOMIC DNA]</scope>
    <source>
        <strain evidence="3">ATCC MYA-4605 / CBS 113480</strain>
    </source>
</reference>
<organism evidence="2 3">
    <name type="scientific">Arthroderma otae (strain ATCC MYA-4605 / CBS 113480)</name>
    <name type="common">Microsporum canis</name>
    <dbReference type="NCBI Taxonomy" id="554155"/>
    <lineage>
        <taxon>Eukaryota</taxon>
        <taxon>Fungi</taxon>
        <taxon>Dikarya</taxon>
        <taxon>Ascomycota</taxon>
        <taxon>Pezizomycotina</taxon>
        <taxon>Eurotiomycetes</taxon>
        <taxon>Eurotiomycetidae</taxon>
        <taxon>Onygenales</taxon>
        <taxon>Arthrodermataceae</taxon>
        <taxon>Microsporum</taxon>
    </lineage>
</organism>
<dbReference type="EMBL" id="DS995707">
    <property type="protein sequence ID" value="EEQ34559.1"/>
    <property type="molecule type" value="Genomic_DNA"/>
</dbReference>
<keyword evidence="3" id="KW-1185">Reference proteome</keyword>
<dbReference type="GeneID" id="9225784"/>
<proteinExistence type="predicted"/>